<feature type="transmembrane region" description="Helical" evidence="7">
    <location>
        <begin position="176"/>
        <end position="203"/>
    </location>
</feature>
<evidence type="ECO:0000256" key="3">
    <source>
        <dbReference type="ARBA" id="ARBA00022692"/>
    </source>
</evidence>
<feature type="transmembrane region" description="Helical" evidence="7">
    <location>
        <begin position="242"/>
        <end position="261"/>
    </location>
</feature>
<feature type="transmembrane region" description="Helical" evidence="7">
    <location>
        <begin position="273"/>
        <end position="293"/>
    </location>
</feature>
<feature type="domain" description="Peptidase S54 rhomboid" evidence="8">
    <location>
        <begin position="216"/>
        <end position="289"/>
    </location>
</feature>
<evidence type="ECO:0000256" key="7">
    <source>
        <dbReference type="SAM" id="Phobius"/>
    </source>
</evidence>
<dbReference type="OrthoDB" id="418595at2759"/>
<dbReference type="EMBL" id="BJWL01000347">
    <property type="protein sequence ID" value="GFS40347.1"/>
    <property type="molecule type" value="Genomic_DNA"/>
</dbReference>
<accession>A0A7J0DQK9</accession>
<evidence type="ECO:0000313" key="10">
    <source>
        <dbReference type="Proteomes" id="UP000585474"/>
    </source>
</evidence>
<keyword evidence="5 7" id="KW-1133">Transmembrane helix</keyword>
<evidence type="ECO:0000256" key="2">
    <source>
        <dbReference type="ARBA" id="ARBA00009045"/>
    </source>
</evidence>
<dbReference type="InterPro" id="IPR022764">
    <property type="entry name" value="Peptidase_S54_rhomboid_dom"/>
</dbReference>
<feature type="transmembrane region" description="Helical" evidence="7">
    <location>
        <begin position="137"/>
        <end position="155"/>
    </location>
</feature>
<reference evidence="10" key="1">
    <citation type="submission" date="2019-07" db="EMBL/GenBank/DDBJ databases">
        <title>De Novo Assembly of kiwifruit Actinidia rufa.</title>
        <authorList>
            <person name="Sugita-Konishi S."/>
            <person name="Sato K."/>
            <person name="Mori E."/>
            <person name="Abe Y."/>
            <person name="Kisaki G."/>
            <person name="Hamano K."/>
            <person name="Suezawa K."/>
            <person name="Otani M."/>
            <person name="Fukuda T."/>
            <person name="Manabe T."/>
            <person name="Gomi K."/>
            <person name="Tabuchi M."/>
            <person name="Akimitsu K."/>
            <person name="Kataoka I."/>
        </authorList>
    </citation>
    <scope>NUCLEOTIDE SEQUENCE [LARGE SCALE GENOMIC DNA]</scope>
    <source>
        <strain evidence="10">cv. Fuchu</strain>
    </source>
</reference>
<sequence length="298" mass="32909">MQRLMCLRLGTKLLRSPTTITNPSLQSVCSNTLLSLSKTNPNHLNTYSAINHFHRFSSQFSTPPSPGSSVLVKIYGFVSNPVIVKKLLSHALVKGSGKGLGGDSIIAFLRAQLPKPFFEVQNRRWQSWFRGKTPDSVVLGLILTNVAVFMLWRIADRQFMLRNFTISVDNIKSGRVHTLITSAFSHIDVGHLVSNMIGLYFFGMNNEQNWMRNPSAVPGLGASGAVNAIMLLDIFLFPKSTLYLEFFIPVPAILLGIFLIGKDVLRILEGDNQVSGSAHLGGAVVAAVAWARIRKRLF</sequence>
<dbReference type="InterPro" id="IPR050925">
    <property type="entry name" value="Rhomboid_protease_S54"/>
</dbReference>
<feature type="transmembrane region" description="Helical" evidence="7">
    <location>
        <begin position="215"/>
        <end position="235"/>
    </location>
</feature>
<keyword evidence="4" id="KW-0378">Hydrolase</keyword>
<keyword evidence="10" id="KW-1185">Reference proteome</keyword>
<keyword evidence="3 7" id="KW-0812">Transmembrane</keyword>
<evidence type="ECO:0000259" key="8">
    <source>
        <dbReference type="Pfam" id="PF01694"/>
    </source>
</evidence>
<dbReference type="GO" id="GO:0004252">
    <property type="term" value="F:serine-type endopeptidase activity"/>
    <property type="evidence" value="ECO:0007669"/>
    <property type="project" value="InterPro"/>
</dbReference>
<evidence type="ECO:0000256" key="1">
    <source>
        <dbReference type="ARBA" id="ARBA00004141"/>
    </source>
</evidence>
<dbReference type="Gene3D" id="1.20.1540.10">
    <property type="entry name" value="Rhomboid-like"/>
    <property type="match status" value="2"/>
</dbReference>
<dbReference type="Pfam" id="PF01694">
    <property type="entry name" value="Rhomboid"/>
    <property type="match status" value="2"/>
</dbReference>
<evidence type="ECO:0000256" key="4">
    <source>
        <dbReference type="ARBA" id="ARBA00022801"/>
    </source>
</evidence>
<protein>
    <submittedName>
        <fullName evidence="9">RHOMBOID-like protein 12</fullName>
    </submittedName>
</protein>
<dbReference type="Proteomes" id="UP000585474">
    <property type="component" value="Unassembled WGS sequence"/>
</dbReference>
<gene>
    <name evidence="9" type="ORF">Acr_00g0068000</name>
</gene>
<evidence type="ECO:0000256" key="5">
    <source>
        <dbReference type="ARBA" id="ARBA00022989"/>
    </source>
</evidence>
<comment type="similarity">
    <text evidence="2">Belongs to the peptidase S54 family.</text>
</comment>
<dbReference type="GO" id="GO:0016020">
    <property type="term" value="C:membrane"/>
    <property type="evidence" value="ECO:0007669"/>
    <property type="project" value="UniProtKB-SubCell"/>
</dbReference>
<feature type="domain" description="Peptidase S54 rhomboid" evidence="8">
    <location>
        <begin position="174"/>
        <end position="209"/>
    </location>
</feature>
<organism evidence="9 10">
    <name type="scientific">Actinidia rufa</name>
    <dbReference type="NCBI Taxonomy" id="165716"/>
    <lineage>
        <taxon>Eukaryota</taxon>
        <taxon>Viridiplantae</taxon>
        <taxon>Streptophyta</taxon>
        <taxon>Embryophyta</taxon>
        <taxon>Tracheophyta</taxon>
        <taxon>Spermatophyta</taxon>
        <taxon>Magnoliopsida</taxon>
        <taxon>eudicotyledons</taxon>
        <taxon>Gunneridae</taxon>
        <taxon>Pentapetalae</taxon>
        <taxon>asterids</taxon>
        <taxon>Ericales</taxon>
        <taxon>Actinidiaceae</taxon>
        <taxon>Actinidia</taxon>
    </lineage>
</organism>
<dbReference type="PANTHER" id="PTHR43731">
    <property type="entry name" value="RHOMBOID PROTEASE"/>
    <property type="match status" value="1"/>
</dbReference>
<dbReference type="PANTHER" id="PTHR43731:SF14">
    <property type="entry name" value="PRESENILIN-ASSOCIATED RHOMBOID-LIKE PROTEIN, MITOCHONDRIAL"/>
    <property type="match status" value="1"/>
</dbReference>
<keyword evidence="6 7" id="KW-0472">Membrane</keyword>
<dbReference type="InterPro" id="IPR035952">
    <property type="entry name" value="Rhomboid-like_sf"/>
</dbReference>
<name>A0A7J0DQK9_9ERIC</name>
<dbReference type="SUPFAM" id="SSF144091">
    <property type="entry name" value="Rhomboid-like"/>
    <property type="match status" value="1"/>
</dbReference>
<evidence type="ECO:0000313" key="9">
    <source>
        <dbReference type="EMBL" id="GFS40347.1"/>
    </source>
</evidence>
<comment type="subcellular location">
    <subcellularLocation>
        <location evidence="1">Membrane</location>
        <topology evidence="1">Multi-pass membrane protein</topology>
    </subcellularLocation>
</comment>
<comment type="caution">
    <text evidence="9">The sequence shown here is derived from an EMBL/GenBank/DDBJ whole genome shotgun (WGS) entry which is preliminary data.</text>
</comment>
<dbReference type="AlphaFoldDB" id="A0A7J0DQK9"/>
<evidence type="ECO:0000256" key="6">
    <source>
        <dbReference type="ARBA" id="ARBA00023136"/>
    </source>
</evidence>
<proteinExistence type="inferred from homology"/>